<dbReference type="GO" id="GO:0004601">
    <property type="term" value="F:peroxidase activity"/>
    <property type="evidence" value="ECO:0007669"/>
    <property type="project" value="UniProtKB-KW"/>
</dbReference>
<dbReference type="InterPro" id="IPR000073">
    <property type="entry name" value="AB_hydrolase_1"/>
</dbReference>
<reference evidence="4 5" key="1">
    <citation type="submission" date="2020-04" db="EMBL/GenBank/DDBJ databases">
        <title>MicrobeNet Type strains.</title>
        <authorList>
            <person name="Nicholson A.C."/>
        </authorList>
    </citation>
    <scope>NUCLEOTIDE SEQUENCE [LARGE SCALE GENOMIC DNA]</scope>
    <source>
        <strain evidence="4 5">JCM 12354</strain>
    </source>
</reference>
<proteinExistence type="predicted"/>
<keyword evidence="4" id="KW-0378">Hydrolase</keyword>
<evidence type="ECO:0000313" key="4">
    <source>
        <dbReference type="EMBL" id="NKY49757.1"/>
    </source>
</evidence>
<dbReference type="PRINTS" id="PR00412">
    <property type="entry name" value="EPOXHYDRLASE"/>
</dbReference>
<feature type="domain" description="AB hydrolase-1" evidence="3">
    <location>
        <begin position="48"/>
        <end position="276"/>
    </location>
</feature>
<dbReference type="InterPro" id="IPR000639">
    <property type="entry name" value="Epox_hydrolase-like"/>
</dbReference>
<dbReference type="Proteomes" id="UP000565711">
    <property type="component" value="Unassembled WGS sequence"/>
</dbReference>
<dbReference type="InterPro" id="IPR029058">
    <property type="entry name" value="AB_hydrolase_fold"/>
</dbReference>
<dbReference type="GO" id="GO:0016787">
    <property type="term" value="F:hydrolase activity"/>
    <property type="evidence" value="ECO:0007669"/>
    <property type="project" value="UniProtKB-KW"/>
</dbReference>
<evidence type="ECO:0000256" key="2">
    <source>
        <dbReference type="SAM" id="MobiDB-lite"/>
    </source>
</evidence>
<dbReference type="PANTHER" id="PTHR43433:SF5">
    <property type="entry name" value="AB HYDROLASE-1 DOMAIN-CONTAINING PROTEIN"/>
    <property type="match status" value="1"/>
</dbReference>
<organism evidence="4 5">
    <name type="scientific">Nocardia vermiculata</name>
    <dbReference type="NCBI Taxonomy" id="257274"/>
    <lineage>
        <taxon>Bacteria</taxon>
        <taxon>Bacillati</taxon>
        <taxon>Actinomycetota</taxon>
        <taxon>Actinomycetes</taxon>
        <taxon>Mycobacteriales</taxon>
        <taxon>Nocardiaceae</taxon>
        <taxon>Nocardia</taxon>
    </lineage>
</organism>
<evidence type="ECO:0000259" key="3">
    <source>
        <dbReference type="Pfam" id="PF00561"/>
    </source>
</evidence>
<evidence type="ECO:0000256" key="1">
    <source>
        <dbReference type="ARBA" id="ARBA00022559"/>
    </source>
</evidence>
<dbReference type="AlphaFoldDB" id="A0A846XT10"/>
<keyword evidence="5" id="KW-1185">Reference proteome</keyword>
<evidence type="ECO:0000313" key="5">
    <source>
        <dbReference type="Proteomes" id="UP000565711"/>
    </source>
</evidence>
<comment type="caution">
    <text evidence="4">The sequence shown here is derived from an EMBL/GenBank/DDBJ whole genome shotgun (WGS) entry which is preliminary data.</text>
</comment>
<keyword evidence="1" id="KW-0560">Oxidoreductase</keyword>
<dbReference type="SUPFAM" id="SSF53474">
    <property type="entry name" value="alpha/beta-Hydrolases"/>
    <property type="match status" value="1"/>
</dbReference>
<name>A0A846XT10_9NOCA</name>
<sequence>MLPSPRGAPAVRGRRQFSDGTAGPVNSTDRYIDTDLGTLRVRVTGSGPPMLLWPSLLMDHTLWDDQVAHFSARFTTYAIDPPGHGAGTALDRPFTFDECVQCVVRILDDAGIDRAHFIGNSWGAMIGATFAARHPERILTSVLMNGTASPAGARQRLEYSALLVLARAIGGFSGPVMRAALSAFLGPTSMRDRPDVVARVRRMVRANKVGSAAHAVRSVVVHRPDQRPLLAGIRTPTLVVGGRQDSIFPPAELEDMARAIPGAELLFLDDAAHLVAVEVPDRVNTLIDEFLNRHEPSR</sequence>
<dbReference type="PANTHER" id="PTHR43433">
    <property type="entry name" value="HYDROLASE, ALPHA/BETA FOLD FAMILY PROTEIN"/>
    <property type="match status" value="1"/>
</dbReference>
<dbReference type="Pfam" id="PF00561">
    <property type="entry name" value="Abhydrolase_1"/>
    <property type="match status" value="1"/>
</dbReference>
<keyword evidence="1" id="KW-0575">Peroxidase</keyword>
<feature type="region of interest" description="Disordered" evidence="2">
    <location>
        <begin position="1"/>
        <end position="26"/>
    </location>
</feature>
<dbReference type="PRINTS" id="PR00111">
    <property type="entry name" value="ABHYDROLASE"/>
</dbReference>
<dbReference type="Gene3D" id="3.40.50.1820">
    <property type="entry name" value="alpha/beta hydrolase"/>
    <property type="match status" value="1"/>
</dbReference>
<gene>
    <name evidence="4" type="ORF">HGA08_05950</name>
</gene>
<dbReference type="InterPro" id="IPR050471">
    <property type="entry name" value="AB_hydrolase"/>
</dbReference>
<accession>A0A846XT10</accession>
<protein>
    <submittedName>
        <fullName evidence="4">Alpha/beta fold hydrolase</fullName>
    </submittedName>
</protein>
<dbReference type="EMBL" id="JAAXOP010000002">
    <property type="protein sequence ID" value="NKY49757.1"/>
    <property type="molecule type" value="Genomic_DNA"/>
</dbReference>